<dbReference type="InterPro" id="IPR016193">
    <property type="entry name" value="Cytidine_deaminase-like"/>
</dbReference>
<dbReference type="PROSITE" id="PS51747">
    <property type="entry name" value="CYT_DCMP_DEAMINASES_2"/>
    <property type="match status" value="1"/>
</dbReference>
<evidence type="ECO:0000313" key="3">
    <source>
        <dbReference type="EMBL" id="KAJ8895377.1"/>
    </source>
</evidence>
<dbReference type="EMBL" id="JARBHB010000001">
    <property type="protein sequence ID" value="KAJ8895377.1"/>
    <property type="molecule type" value="Genomic_DNA"/>
</dbReference>
<organism evidence="3 4">
    <name type="scientific">Dryococelus australis</name>
    <dbReference type="NCBI Taxonomy" id="614101"/>
    <lineage>
        <taxon>Eukaryota</taxon>
        <taxon>Metazoa</taxon>
        <taxon>Ecdysozoa</taxon>
        <taxon>Arthropoda</taxon>
        <taxon>Hexapoda</taxon>
        <taxon>Insecta</taxon>
        <taxon>Pterygota</taxon>
        <taxon>Neoptera</taxon>
        <taxon>Polyneoptera</taxon>
        <taxon>Phasmatodea</taxon>
        <taxon>Verophasmatodea</taxon>
        <taxon>Anareolatae</taxon>
        <taxon>Phasmatidae</taxon>
        <taxon>Eurycanthinae</taxon>
        <taxon>Dryococelus</taxon>
    </lineage>
</organism>
<reference evidence="3 4" key="1">
    <citation type="submission" date="2023-02" db="EMBL/GenBank/DDBJ databases">
        <title>LHISI_Scaffold_Assembly.</title>
        <authorList>
            <person name="Stuart O.P."/>
            <person name="Cleave R."/>
            <person name="Magrath M.J.L."/>
            <person name="Mikheyev A.S."/>
        </authorList>
    </citation>
    <scope>NUCLEOTIDE SEQUENCE [LARGE SCALE GENOMIC DNA]</scope>
    <source>
        <strain evidence="3">Daus_M_001</strain>
        <tissue evidence="3">Leg muscle</tissue>
    </source>
</reference>
<dbReference type="PANTHER" id="PTHR11079">
    <property type="entry name" value="CYTOSINE DEAMINASE FAMILY MEMBER"/>
    <property type="match status" value="1"/>
</dbReference>
<keyword evidence="4" id="KW-1185">Reference proteome</keyword>
<dbReference type="Pfam" id="PF00383">
    <property type="entry name" value="dCMP_cyt_deam_1"/>
    <property type="match status" value="1"/>
</dbReference>
<sequence length="161" mass="17676">MPWRWPDRLWSMGEVPVGCLFVRHGQIVAEGRNSVNETRNATRHAEMNCVDIVIALCADLHEDPCTFFAQTEVVVSVEPCVMCTAALLDLGVTKVTYGCRNDRFGGCDSVFNAASLCEQSFSVVAGVQEETAMQLLKDFYKGTNPNAPVPKVKSAKRMDSA</sequence>
<dbReference type="SUPFAM" id="SSF53927">
    <property type="entry name" value="Cytidine deaminase-like"/>
    <property type="match status" value="1"/>
</dbReference>
<dbReference type="Gene3D" id="3.40.140.10">
    <property type="entry name" value="Cytidine Deaminase, domain 2"/>
    <property type="match status" value="1"/>
</dbReference>
<evidence type="ECO:0000259" key="2">
    <source>
        <dbReference type="PROSITE" id="PS51747"/>
    </source>
</evidence>
<accession>A0ABQ9IFE6</accession>
<comment type="caution">
    <text evidence="3">The sequence shown here is derived from an EMBL/GenBank/DDBJ whole genome shotgun (WGS) entry which is preliminary data.</text>
</comment>
<feature type="domain" description="CMP/dCMP-type deaminase" evidence="2">
    <location>
        <begin position="1"/>
        <end position="118"/>
    </location>
</feature>
<evidence type="ECO:0000313" key="4">
    <source>
        <dbReference type="Proteomes" id="UP001159363"/>
    </source>
</evidence>
<evidence type="ECO:0000256" key="1">
    <source>
        <dbReference type="ARBA" id="ARBA00022801"/>
    </source>
</evidence>
<protein>
    <recommendedName>
        <fullName evidence="2">CMP/dCMP-type deaminase domain-containing protein</fullName>
    </recommendedName>
</protein>
<name>A0ABQ9IFE6_9NEOP</name>
<proteinExistence type="predicted"/>
<dbReference type="Proteomes" id="UP001159363">
    <property type="component" value="Chromosome 1"/>
</dbReference>
<dbReference type="CDD" id="cd01285">
    <property type="entry name" value="nucleoside_deaminase"/>
    <property type="match status" value="1"/>
</dbReference>
<dbReference type="InterPro" id="IPR002125">
    <property type="entry name" value="CMP_dCMP_dom"/>
</dbReference>
<dbReference type="PANTHER" id="PTHR11079:SF149">
    <property type="entry name" value="TRNA-SPECIFIC ADENOSINE DEAMINASE 2"/>
    <property type="match status" value="1"/>
</dbReference>
<gene>
    <name evidence="3" type="ORF">PR048_000709</name>
</gene>
<keyword evidence="1" id="KW-0378">Hydrolase</keyword>